<protein>
    <submittedName>
        <fullName evidence="1">Uncharacterized protein</fullName>
    </submittedName>
</protein>
<reference evidence="2" key="1">
    <citation type="journal article" date="2021" name="ISME J.">
        <title>Evolutionary origin and ecological implication of a unique nif island in free-living Bradyrhizobium lineages.</title>
        <authorList>
            <person name="Tao J."/>
        </authorList>
    </citation>
    <scope>NUCLEOTIDE SEQUENCE [LARGE SCALE GENOMIC DNA]</scope>
    <source>
        <strain evidence="2">SZCCT0434</strain>
    </source>
</reference>
<keyword evidence="2" id="KW-1185">Reference proteome</keyword>
<organism evidence="1 2">
    <name type="scientific">Bradyrhizobium jicamae</name>
    <dbReference type="NCBI Taxonomy" id="280332"/>
    <lineage>
        <taxon>Bacteria</taxon>
        <taxon>Pseudomonadati</taxon>
        <taxon>Pseudomonadota</taxon>
        <taxon>Alphaproteobacteria</taxon>
        <taxon>Hyphomicrobiales</taxon>
        <taxon>Nitrobacteraceae</taxon>
        <taxon>Bradyrhizobium</taxon>
    </lineage>
</organism>
<dbReference type="Proteomes" id="UP001315278">
    <property type="component" value="Unassembled WGS sequence"/>
</dbReference>
<name>A0ABS5FRR3_9BRAD</name>
<dbReference type="EMBL" id="JAFCJH010000040">
    <property type="protein sequence ID" value="MBR0799506.1"/>
    <property type="molecule type" value="Genomic_DNA"/>
</dbReference>
<evidence type="ECO:0000313" key="1">
    <source>
        <dbReference type="EMBL" id="MBR0799506.1"/>
    </source>
</evidence>
<accession>A0ABS5FRR3</accession>
<sequence length="50" mass="5428">MIRSYGGTAVRIHNIFADENGDTHFRDIDIDMIEHGPDGSTSGRLPATGI</sequence>
<evidence type="ECO:0000313" key="2">
    <source>
        <dbReference type="Proteomes" id="UP001315278"/>
    </source>
</evidence>
<gene>
    <name evidence="1" type="ORF">JQ615_29460</name>
</gene>
<comment type="caution">
    <text evidence="1">The sequence shown here is derived from an EMBL/GenBank/DDBJ whole genome shotgun (WGS) entry which is preliminary data.</text>
</comment>
<dbReference type="RefSeq" id="WP_212494298.1">
    <property type="nucleotide sequence ID" value="NZ_JAFCJH010000040.1"/>
</dbReference>
<proteinExistence type="predicted"/>